<keyword evidence="2" id="KW-0255">Endonuclease</keyword>
<keyword evidence="1" id="KW-0540">Nuclease</keyword>
<dbReference type="PROSITE" id="PS01284">
    <property type="entry name" value="TNASE_2"/>
    <property type="match status" value="1"/>
</dbReference>
<reference evidence="5 8" key="2">
    <citation type="submission" date="2020-02" db="EMBL/GenBank/DDBJ databases">
        <authorList>
            <person name="Kociolek L.K."/>
            <person name="Ozer E.A."/>
        </authorList>
    </citation>
    <scope>NUCLEOTIDE SEQUENCE [LARGE SCALE GENOMIC DNA]</scope>
    <source>
        <strain evidence="5 8">ATCC 14501</strain>
    </source>
</reference>
<dbReference type="EMBL" id="CP048838">
    <property type="protein sequence ID" value="QJA02241.1"/>
    <property type="molecule type" value="Genomic_DNA"/>
</dbReference>
<dbReference type="GeneID" id="61925328"/>
<dbReference type="PANTHER" id="PTHR12302:SF3">
    <property type="entry name" value="SERINE_THREONINE-PROTEIN KINASE 31"/>
    <property type="match status" value="1"/>
</dbReference>
<reference evidence="6 7" key="1">
    <citation type="submission" date="2018-08" db="EMBL/GenBank/DDBJ databases">
        <title>A genome reference for cultivated species of the human gut microbiota.</title>
        <authorList>
            <person name="Zou Y."/>
            <person name="Xue W."/>
            <person name="Luo G."/>
        </authorList>
    </citation>
    <scope>NUCLEOTIDE SEQUENCE [LARGE SCALE GENOMIC DNA]</scope>
    <source>
        <strain evidence="6 7">OF01-2LB</strain>
    </source>
</reference>
<dbReference type="Proteomes" id="UP000503330">
    <property type="component" value="Chromosome"/>
</dbReference>
<feature type="domain" description="TNase-like" evidence="4">
    <location>
        <begin position="30"/>
        <end position="162"/>
    </location>
</feature>
<dbReference type="InterPro" id="IPR035437">
    <property type="entry name" value="SNase_OB-fold_sf"/>
</dbReference>
<dbReference type="EMBL" id="QVEV01000091">
    <property type="protein sequence ID" value="RGC08036.1"/>
    <property type="molecule type" value="Genomic_DNA"/>
</dbReference>
<dbReference type="Gene3D" id="2.40.50.90">
    <property type="match status" value="1"/>
</dbReference>
<evidence type="ECO:0000256" key="3">
    <source>
        <dbReference type="ARBA" id="ARBA00022801"/>
    </source>
</evidence>
<evidence type="ECO:0000259" key="4">
    <source>
        <dbReference type="PROSITE" id="PS50830"/>
    </source>
</evidence>
<dbReference type="Proteomes" id="UP000260025">
    <property type="component" value="Unassembled WGS sequence"/>
</dbReference>
<dbReference type="SUPFAM" id="SSF50199">
    <property type="entry name" value="Staphylococcal nuclease"/>
    <property type="match status" value="1"/>
</dbReference>
<evidence type="ECO:0000256" key="1">
    <source>
        <dbReference type="ARBA" id="ARBA00022722"/>
    </source>
</evidence>
<keyword evidence="3" id="KW-0378">Hydrolase</keyword>
<evidence type="ECO:0000256" key="2">
    <source>
        <dbReference type="ARBA" id="ARBA00022759"/>
    </source>
</evidence>
<evidence type="ECO:0000313" key="7">
    <source>
        <dbReference type="Proteomes" id="UP000260025"/>
    </source>
</evidence>
<accession>A0A3E2VCE2</accession>
<gene>
    <name evidence="6" type="ORF">DXA38_22450</name>
    <name evidence="5" type="ORF">G4D54_07285</name>
</gene>
<dbReference type="PANTHER" id="PTHR12302">
    <property type="entry name" value="EBNA2 BINDING PROTEIN P100"/>
    <property type="match status" value="1"/>
</dbReference>
<proteinExistence type="predicted"/>
<dbReference type="GO" id="GO:0003676">
    <property type="term" value="F:nucleic acid binding"/>
    <property type="evidence" value="ECO:0007669"/>
    <property type="project" value="InterPro"/>
</dbReference>
<sequence>MMKKIRRIIIVSAIILSAALPGLKKLQPLEQEGVKLTKCTDGDTAHFMIDGQDTTVRFLAIDTPETKKPNTPVQPYGKEASQYTCDALSSAKEIRLEYEKEKTDKYGRCLAWVFVDDELLQEKLIRKGYAKVAYLYDEYTYTGRLQKAEKEAKERELGLWDKE</sequence>
<evidence type="ECO:0000313" key="5">
    <source>
        <dbReference type="EMBL" id="QJA02241.1"/>
    </source>
</evidence>
<name>A0A3E2VCE2_CLOIN</name>
<evidence type="ECO:0000313" key="6">
    <source>
        <dbReference type="EMBL" id="RGC08036.1"/>
    </source>
</evidence>
<dbReference type="InterPro" id="IPR002071">
    <property type="entry name" value="Thermonucl_AS"/>
</dbReference>
<protein>
    <submittedName>
        <fullName evidence="5 6">Thermonuclease</fullName>
    </submittedName>
</protein>
<dbReference type="SMART" id="SM00318">
    <property type="entry name" value="SNc"/>
    <property type="match status" value="1"/>
</dbReference>
<dbReference type="PROSITE" id="PS50830">
    <property type="entry name" value="TNASE_3"/>
    <property type="match status" value="1"/>
</dbReference>
<dbReference type="AlphaFoldDB" id="A0A3E2VCE2"/>
<dbReference type="Pfam" id="PF00565">
    <property type="entry name" value="SNase"/>
    <property type="match status" value="1"/>
</dbReference>
<dbReference type="OrthoDB" id="4376109at2"/>
<dbReference type="RefSeq" id="WP_009270394.1">
    <property type="nucleotide sequence ID" value="NZ_BAAACC010000019.1"/>
</dbReference>
<dbReference type="GO" id="GO:0004519">
    <property type="term" value="F:endonuclease activity"/>
    <property type="evidence" value="ECO:0007669"/>
    <property type="project" value="UniProtKB-KW"/>
</dbReference>
<dbReference type="InterPro" id="IPR016071">
    <property type="entry name" value="Staphylococal_nuclease_OB-fold"/>
</dbReference>
<evidence type="ECO:0000313" key="8">
    <source>
        <dbReference type="Proteomes" id="UP000503330"/>
    </source>
</evidence>
<dbReference type="GO" id="GO:0016787">
    <property type="term" value="F:hydrolase activity"/>
    <property type="evidence" value="ECO:0007669"/>
    <property type="project" value="UniProtKB-KW"/>
</dbReference>
<organism evidence="6 7">
    <name type="scientific">Clostridium innocuum</name>
    <dbReference type="NCBI Taxonomy" id="1522"/>
    <lineage>
        <taxon>Bacteria</taxon>
        <taxon>Bacillati</taxon>
        <taxon>Bacillota</taxon>
        <taxon>Clostridia</taxon>
        <taxon>Eubacteriales</taxon>
        <taxon>Clostridiaceae</taxon>
        <taxon>Clostridium</taxon>
    </lineage>
</organism>